<dbReference type="EMBL" id="JBHSED010000047">
    <property type="protein sequence ID" value="MFC4306041.1"/>
    <property type="molecule type" value="Genomic_DNA"/>
</dbReference>
<evidence type="ECO:0000313" key="4">
    <source>
        <dbReference type="EMBL" id="MFC4306041.1"/>
    </source>
</evidence>
<dbReference type="InterPro" id="IPR003961">
    <property type="entry name" value="FN3_dom"/>
</dbReference>
<sequence>MMKKIAVWALAILLISSLSGFQSSYVHAAPHVFPGGDGSVNDPYQVASAEDLDAIRNYLTSHFKLTADIDLTDYLSASGSGHNGGKGWAPIGSTSEPFQGTLDGDGHIISNLYIDRGTENNVGLFANTYGYAVLKNIGIQNASVKGNIVVGALTGRNNGVISNAFSTGVVSGTYNIGGLAGNNDLVIKNSFSTATVNSSGVAGGLVGSLAADASIELSFAAGIVNGDFTVGGIVGNKSSSSIISDSFYDMDTSGMNDTGKGDGRTAAQMKQSSTYIGWDFDNVWQIKEGTSYPSLRVFGSVAYPPDASQLQSAVAGDASVTLTWSGVPGAAEYRVYQRSASGSYGSDYTTVTEPSYTAASLTNGTRYYFVVTAVNEDGESAPSNEMNAMPQVPAPGAPVLQSATPGDGKVQLSWTPVPGAVDYQVFHSEASGTYGNASATVTGSVYELTGLTNGTTYYFIVKATNPGGDSAASNEVSAKPAAPSSNNSGGGGGPS</sequence>
<name>A0ABV8SER4_9BACL</name>
<protein>
    <submittedName>
        <fullName evidence="4">Fibronectin type III domain-containing protein</fullName>
    </submittedName>
</protein>
<dbReference type="RefSeq" id="WP_378127540.1">
    <property type="nucleotide sequence ID" value="NZ_JBHSED010000047.1"/>
</dbReference>
<organism evidence="4 5">
    <name type="scientific">Cohnella boryungensis</name>
    <dbReference type="NCBI Taxonomy" id="768479"/>
    <lineage>
        <taxon>Bacteria</taxon>
        <taxon>Bacillati</taxon>
        <taxon>Bacillota</taxon>
        <taxon>Bacilli</taxon>
        <taxon>Bacillales</taxon>
        <taxon>Paenibacillaceae</taxon>
        <taxon>Cohnella</taxon>
    </lineage>
</organism>
<feature type="chain" id="PRO_5046595447" evidence="2">
    <location>
        <begin position="29"/>
        <end position="495"/>
    </location>
</feature>
<accession>A0ABV8SER4</accession>
<dbReference type="CDD" id="cd00063">
    <property type="entry name" value="FN3"/>
    <property type="match status" value="2"/>
</dbReference>
<feature type="domain" description="Fibronectin type-III" evidence="3">
    <location>
        <begin position="304"/>
        <end position="393"/>
    </location>
</feature>
<proteinExistence type="predicted"/>
<dbReference type="SUPFAM" id="SSF49265">
    <property type="entry name" value="Fibronectin type III"/>
    <property type="match status" value="1"/>
</dbReference>
<feature type="non-terminal residue" evidence="4">
    <location>
        <position position="495"/>
    </location>
</feature>
<dbReference type="Proteomes" id="UP001595755">
    <property type="component" value="Unassembled WGS sequence"/>
</dbReference>
<comment type="caution">
    <text evidence="4">The sequence shown here is derived from an EMBL/GenBank/DDBJ whole genome shotgun (WGS) entry which is preliminary data.</text>
</comment>
<dbReference type="SMART" id="SM00060">
    <property type="entry name" value="FN3"/>
    <property type="match status" value="2"/>
</dbReference>
<feature type="signal peptide" evidence="2">
    <location>
        <begin position="1"/>
        <end position="28"/>
    </location>
</feature>
<dbReference type="PANTHER" id="PTHR47135">
    <property type="entry name" value="FIBRONECTIN TYPE III DOMAIN-CONTAINING PROTEIN 7"/>
    <property type="match status" value="1"/>
</dbReference>
<reference evidence="5" key="1">
    <citation type="journal article" date="2019" name="Int. J. Syst. Evol. Microbiol.">
        <title>The Global Catalogue of Microorganisms (GCM) 10K type strain sequencing project: providing services to taxonomists for standard genome sequencing and annotation.</title>
        <authorList>
            <consortium name="The Broad Institute Genomics Platform"/>
            <consortium name="The Broad Institute Genome Sequencing Center for Infectious Disease"/>
            <person name="Wu L."/>
            <person name="Ma J."/>
        </authorList>
    </citation>
    <scope>NUCLEOTIDE SEQUENCE [LARGE SCALE GENOMIC DNA]</scope>
    <source>
        <strain evidence="5">CGMCC 4.1641</strain>
    </source>
</reference>
<evidence type="ECO:0000256" key="2">
    <source>
        <dbReference type="SAM" id="SignalP"/>
    </source>
</evidence>
<feature type="region of interest" description="Disordered" evidence="1">
    <location>
        <begin position="469"/>
        <end position="495"/>
    </location>
</feature>
<dbReference type="Pfam" id="PF00041">
    <property type="entry name" value="fn3"/>
    <property type="match status" value="2"/>
</dbReference>
<dbReference type="PROSITE" id="PS50853">
    <property type="entry name" value="FN3"/>
    <property type="match status" value="2"/>
</dbReference>
<keyword evidence="2" id="KW-0732">Signal</keyword>
<dbReference type="InterPro" id="IPR013783">
    <property type="entry name" value="Ig-like_fold"/>
</dbReference>
<dbReference type="Gene3D" id="2.60.40.10">
    <property type="entry name" value="Immunoglobulins"/>
    <property type="match status" value="2"/>
</dbReference>
<feature type="domain" description="Fibronectin type-III" evidence="3">
    <location>
        <begin position="394"/>
        <end position="484"/>
    </location>
</feature>
<keyword evidence="5" id="KW-1185">Reference proteome</keyword>
<evidence type="ECO:0000259" key="3">
    <source>
        <dbReference type="PROSITE" id="PS50853"/>
    </source>
</evidence>
<feature type="compositionally biased region" description="Low complexity" evidence="1">
    <location>
        <begin position="477"/>
        <end position="487"/>
    </location>
</feature>
<gene>
    <name evidence="4" type="ORF">ACFO1S_21650</name>
</gene>
<evidence type="ECO:0000256" key="1">
    <source>
        <dbReference type="SAM" id="MobiDB-lite"/>
    </source>
</evidence>
<dbReference type="PANTHER" id="PTHR47135:SF3">
    <property type="entry name" value="FIBRONECTIN TYPE-III DOMAIN-CONTAINING PROTEIN"/>
    <property type="match status" value="1"/>
</dbReference>
<dbReference type="InterPro" id="IPR036116">
    <property type="entry name" value="FN3_sf"/>
</dbReference>
<evidence type="ECO:0000313" key="5">
    <source>
        <dbReference type="Proteomes" id="UP001595755"/>
    </source>
</evidence>
<dbReference type="Gene3D" id="2.160.20.110">
    <property type="match status" value="1"/>
</dbReference>